<comment type="caution">
    <text evidence="3">The sequence shown here is derived from an EMBL/GenBank/DDBJ whole genome shotgun (WGS) entry which is preliminary data.</text>
</comment>
<accession>A0ABP4C888</accession>
<dbReference type="SUPFAM" id="SSF53474">
    <property type="entry name" value="alpha/beta-Hydrolases"/>
    <property type="match status" value="1"/>
</dbReference>
<feature type="domain" description="AB hydrolase-1" evidence="1">
    <location>
        <begin position="42"/>
        <end position="259"/>
    </location>
</feature>
<dbReference type="PANTHER" id="PTHR43798:SF33">
    <property type="entry name" value="HYDROLASE, PUTATIVE (AFU_ORTHOLOGUE AFUA_2G14860)-RELATED"/>
    <property type="match status" value="1"/>
</dbReference>
<organism evidence="3 4">
    <name type="scientific">Kribbella koreensis</name>
    <dbReference type="NCBI Taxonomy" id="57909"/>
    <lineage>
        <taxon>Bacteria</taxon>
        <taxon>Bacillati</taxon>
        <taxon>Actinomycetota</taxon>
        <taxon>Actinomycetes</taxon>
        <taxon>Propionibacteriales</taxon>
        <taxon>Kribbellaceae</taxon>
        <taxon>Kribbella</taxon>
    </lineage>
</organism>
<dbReference type="InterPro" id="IPR029058">
    <property type="entry name" value="AB_hydrolase_fold"/>
</dbReference>
<keyword evidence="4" id="KW-1185">Reference proteome</keyword>
<dbReference type="SUPFAM" id="SSF53756">
    <property type="entry name" value="UDP-Glycosyltransferase/glycogen phosphorylase"/>
    <property type="match status" value="1"/>
</dbReference>
<name>A0ABP4C888_9ACTN</name>
<dbReference type="InterPro" id="IPR007235">
    <property type="entry name" value="Glyco_trans_28_C"/>
</dbReference>
<evidence type="ECO:0000259" key="1">
    <source>
        <dbReference type="Pfam" id="PF00561"/>
    </source>
</evidence>
<dbReference type="Gene3D" id="3.40.50.2000">
    <property type="entry name" value="Glycogen Phosphorylase B"/>
    <property type="match status" value="2"/>
</dbReference>
<evidence type="ECO:0000313" key="3">
    <source>
        <dbReference type="EMBL" id="GAA0961051.1"/>
    </source>
</evidence>
<reference evidence="4" key="1">
    <citation type="journal article" date="2019" name="Int. J. Syst. Evol. Microbiol.">
        <title>The Global Catalogue of Microorganisms (GCM) 10K type strain sequencing project: providing services to taxonomists for standard genome sequencing and annotation.</title>
        <authorList>
            <consortium name="The Broad Institute Genomics Platform"/>
            <consortium name="The Broad Institute Genome Sequencing Center for Infectious Disease"/>
            <person name="Wu L."/>
            <person name="Ma J."/>
        </authorList>
    </citation>
    <scope>NUCLEOTIDE SEQUENCE [LARGE SCALE GENOMIC DNA]</scope>
    <source>
        <strain evidence="4">JCM 10977</strain>
    </source>
</reference>
<gene>
    <name evidence="3" type="ORF">GCM10009554_76910</name>
</gene>
<dbReference type="InterPro" id="IPR000073">
    <property type="entry name" value="AB_hydrolase_1"/>
</dbReference>
<evidence type="ECO:0000313" key="4">
    <source>
        <dbReference type="Proteomes" id="UP001500542"/>
    </source>
</evidence>
<dbReference type="InterPro" id="IPR050266">
    <property type="entry name" value="AB_hydrolase_sf"/>
</dbReference>
<protein>
    <recommendedName>
        <fullName evidence="5">Pimeloyl-ACP methyl ester carboxylesterase</fullName>
    </recommendedName>
</protein>
<dbReference type="Pfam" id="PF00561">
    <property type="entry name" value="Abhydrolase_1"/>
    <property type="match status" value="1"/>
</dbReference>
<dbReference type="PANTHER" id="PTHR43798">
    <property type="entry name" value="MONOACYLGLYCEROL LIPASE"/>
    <property type="match status" value="1"/>
</dbReference>
<evidence type="ECO:0008006" key="5">
    <source>
        <dbReference type="Google" id="ProtNLM"/>
    </source>
</evidence>
<evidence type="ECO:0000259" key="2">
    <source>
        <dbReference type="Pfam" id="PF04101"/>
    </source>
</evidence>
<dbReference type="Pfam" id="PF04101">
    <property type="entry name" value="Glyco_tran_28_C"/>
    <property type="match status" value="1"/>
</dbReference>
<feature type="domain" description="Glycosyl transferase family 28 C-terminal" evidence="2">
    <location>
        <begin position="530"/>
        <end position="666"/>
    </location>
</feature>
<dbReference type="Gene3D" id="3.40.50.1820">
    <property type="entry name" value="alpha/beta hydrolase"/>
    <property type="match status" value="1"/>
</dbReference>
<dbReference type="Proteomes" id="UP001500542">
    <property type="component" value="Unassembled WGS sequence"/>
</dbReference>
<sequence>MGTVERDGVTIAYQVWDGPAVERGNGGPTVVLMPTWSIVPSRMWKAQVPYLARHFRVVTIDGRGSGASSKPVGAAAYAEAEYVADTLAVLDAVGVSECVLVGFSRGVPWALQVAAAQPSRVRGVVCVGSAPGLVPDPKGLWSERQPSSEGWAKYNRYYWQEGDYEEFLKFFFGQVFIEPHSSKQIEDGVRWGLQIGPDRLVDTEAARQAQQPSLPPVQCPVLIVHGADDPVRPLADARLLAELTGGTLVTIEGGGHAPHARDPVFFNRLLKDFITAQQPVVAAGQQPVRRTWVRALNRPRRALYLSSPIGLGHAKRDLAIAQELRLLRPDLQLDWLAQHPVTRVLQDAGEIVHPASSLLISEAAHVDFEADDHDLHAFQAIRRMDEILVANFLTFADVVDDRYYDLVIADEAWEVDYFLHENPELKHFGYAWLTDFIGWLPMPDGGPAETALTADYNAEMLEHRARYPRLRDHSIFVGDPEDIVTTTFGPGLPSIRDWATTNYTFTGYIGATPPTPAGPRSKQPRCVVSVGGSAAGKALLHRVLDAVPMARRLVPGLEFVFVTGPRIDPNDLPPTEGVTIHGYLPDLNQQLAVADLAVTQGGLSTCMELTALRIPFIYVPLEHHFEQNFHVRARLERHNAGHHLPYEAASNPQLLAEAIAKQLTQPIDYLPIPTNGATRAANLLNELL</sequence>
<dbReference type="PRINTS" id="PR00111">
    <property type="entry name" value="ABHYDROLASE"/>
</dbReference>
<proteinExistence type="predicted"/>
<dbReference type="EMBL" id="BAAAHK010000022">
    <property type="protein sequence ID" value="GAA0961051.1"/>
    <property type="molecule type" value="Genomic_DNA"/>
</dbReference>